<gene>
    <name evidence="5" type="ORF">GFB56_35735</name>
</gene>
<dbReference type="PRINTS" id="PR00598">
    <property type="entry name" value="HTHMARR"/>
</dbReference>
<proteinExistence type="predicted"/>
<dbReference type="PANTHER" id="PTHR42756:SF1">
    <property type="entry name" value="TRANSCRIPTIONAL REPRESSOR OF EMRAB OPERON"/>
    <property type="match status" value="1"/>
</dbReference>
<keyword evidence="2 5" id="KW-0238">DNA-binding</keyword>
<dbReference type="Gene3D" id="1.10.10.10">
    <property type="entry name" value="Winged helix-like DNA-binding domain superfamily/Winged helix DNA-binding domain"/>
    <property type="match status" value="1"/>
</dbReference>
<keyword evidence="1" id="KW-0805">Transcription regulation</keyword>
<dbReference type="AlphaFoldDB" id="A0AAW4FXN2"/>
<accession>A0AAW4FXN2</accession>
<feature type="domain" description="HTH marR-type" evidence="4">
    <location>
        <begin position="3"/>
        <end position="142"/>
    </location>
</feature>
<dbReference type="GO" id="GO:0003677">
    <property type="term" value="F:DNA binding"/>
    <property type="evidence" value="ECO:0007669"/>
    <property type="project" value="UniProtKB-KW"/>
</dbReference>
<organism evidence="5 6">
    <name type="scientific">Ensifer canadensis</name>
    <dbReference type="NCBI Taxonomy" id="555315"/>
    <lineage>
        <taxon>Bacteria</taxon>
        <taxon>Pseudomonadati</taxon>
        <taxon>Pseudomonadota</taxon>
        <taxon>Alphaproteobacteria</taxon>
        <taxon>Hyphomicrobiales</taxon>
        <taxon>Rhizobiaceae</taxon>
        <taxon>Sinorhizobium/Ensifer group</taxon>
        <taxon>Ensifer</taxon>
    </lineage>
</organism>
<dbReference type="RefSeq" id="WP_057210762.1">
    <property type="nucleotide sequence ID" value="NZ_CP083373.1"/>
</dbReference>
<evidence type="ECO:0000313" key="5">
    <source>
        <dbReference type="EMBL" id="MBM3096029.1"/>
    </source>
</evidence>
<dbReference type="Pfam" id="PF12802">
    <property type="entry name" value="MarR_2"/>
    <property type="match status" value="1"/>
</dbReference>
<dbReference type="InterPro" id="IPR036390">
    <property type="entry name" value="WH_DNA-bd_sf"/>
</dbReference>
<dbReference type="InterPro" id="IPR036388">
    <property type="entry name" value="WH-like_DNA-bd_sf"/>
</dbReference>
<keyword evidence="6" id="KW-1185">Reference proteome</keyword>
<evidence type="ECO:0000313" key="6">
    <source>
        <dbReference type="Proteomes" id="UP000744980"/>
    </source>
</evidence>
<dbReference type="InterPro" id="IPR000835">
    <property type="entry name" value="HTH_MarR-typ"/>
</dbReference>
<comment type="caution">
    <text evidence="5">The sequence shown here is derived from an EMBL/GenBank/DDBJ whole genome shotgun (WGS) entry which is preliminary data.</text>
</comment>
<dbReference type="PROSITE" id="PS50995">
    <property type="entry name" value="HTH_MARR_2"/>
    <property type="match status" value="1"/>
</dbReference>
<evidence type="ECO:0000256" key="2">
    <source>
        <dbReference type="ARBA" id="ARBA00023125"/>
    </source>
</evidence>
<dbReference type="SUPFAM" id="SSF46785">
    <property type="entry name" value="Winged helix' DNA-binding domain"/>
    <property type="match status" value="1"/>
</dbReference>
<dbReference type="Proteomes" id="UP000744980">
    <property type="component" value="Unassembled WGS sequence"/>
</dbReference>
<evidence type="ECO:0000256" key="1">
    <source>
        <dbReference type="ARBA" id="ARBA00023015"/>
    </source>
</evidence>
<dbReference type="GO" id="GO:0003700">
    <property type="term" value="F:DNA-binding transcription factor activity"/>
    <property type="evidence" value="ECO:0007669"/>
    <property type="project" value="InterPro"/>
</dbReference>
<evidence type="ECO:0000259" key="4">
    <source>
        <dbReference type="PROSITE" id="PS50995"/>
    </source>
</evidence>
<dbReference type="PANTHER" id="PTHR42756">
    <property type="entry name" value="TRANSCRIPTIONAL REGULATOR, MARR"/>
    <property type="match status" value="1"/>
</dbReference>
<keyword evidence="3" id="KW-0804">Transcription</keyword>
<protein>
    <submittedName>
        <fullName evidence="5">Winged helix DNA-binding protein</fullName>
    </submittedName>
</protein>
<dbReference type="EMBL" id="WXFA01000066">
    <property type="protein sequence ID" value="MBM3096029.1"/>
    <property type="molecule type" value="Genomic_DNA"/>
</dbReference>
<dbReference type="SMART" id="SM00347">
    <property type="entry name" value="HTH_MARR"/>
    <property type="match status" value="1"/>
</dbReference>
<reference evidence="5 6" key="1">
    <citation type="submission" date="2020-01" db="EMBL/GenBank/DDBJ databases">
        <title>Draft genome assembly of Ensifer adhaerens T173.</title>
        <authorList>
            <person name="Craig J.E."/>
            <person name="Stinchcombe J.R."/>
        </authorList>
    </citation>
    <scope>NUCLEOTIDE SEQUENCE [LARGE SCALE GENOMIC DNA]</scope>
    <source>
        <strain evidence="5 6">T173</strain>
    </source>
</reference>
<sequence>MNDNEKSALLNLVGYHLRRASVFDLNGAVEALAQVDARPISLSVLLCMVEKPGLTSAEICRILGMQRANIVQFLTDLEAKGLFTREAEASDQRVQRLFPTQAGREAAADWLHRLNEHEDRMLERLDAQERAELRRLLSKVWMDAPGR</sequence>
<name>A0AAW4FXN2_9HYPH</name>
<evidence type="ECO:0000256" key="3">
    <source>
        <dbReference type="ARBA" id="ARBA00023163"/>
    </source>
</evidence>